<gene>
    <name evidence="1" type="ORF">DRW41_13280</name>
</gene>
<sequence>MIDLLAELYDMNAWTALYTGIYLGIALKLLIDMGTEISFAEIEKQETGLSALNLTTIQDKNLSQNVNSILVWIGKYIRIKYGSHDDSEDAHFLPAS</sequence>
<protein>
    <submittedName>
        <fullName evidence="1">Uncharacterized protein</fullName>
    </submittedName>
</protein>
<dbReference type="AlphaFoldDB" id="A0A3D8GQ95"/>
<evidence type="ECO:0000313" key="2">
    <source>
        <dbReference type="Proteomes" id="UP000257144"/>
    </source>
</evidence>
<dbReference type="EMBL" id="QNQT01000005">
    <property type="protein sequence ID" value="RDU36497.1"/>
    <property type="molecule type" value="Genomic_DNA"/>
</dbReference>
<organism evidence="1 2">
    <name type="scientific">Neobacillus piezotolerans</name>
    <dbReference type="NCBI Taxonomy" id="2259171"/>
    <lineage>
        <taxon>Bacteria</taxon>
        <taxon>Bacillati</taxon>
        <taxon>Bacillota</taxon>
        <taxon>Bacilli</taxon>
        <taxon>Bacillales</taxon>
        <taxon>Bacillaceae</taxon>
        <taxon>Neobacillus</taxon>
    </lineage>
</organism>
<name>A0A3D8GQ95_9BACI</name>
<accession>A0A3D8GQ95</accession>
<dbReference type="RefSeq" id="WP_115452490.1">
    <property type="nucleotide sequence ID" value="NZ_QNQT01000005.1"/>
</dbReference>
<evidence type="ECO:0000313" key="1">
    <source>
        <dbReference type="EMBL" id="RDU36497.1"/>
    </source>
</evidence>
<keyword evidence="2" id="KW-1185">Reference proteome</keyword>
<proteinExistence type="predicted"/>
<dbReference type="Proteomes" id="UP000257144">
    <property type="component" value="Unassembled WGS sequence"/>
</dbReference>
<reference evidence="1 2" key="1">
    <citation type="submission" date="2018-07" db="EMBL/GenBank/DDBJ databases">
        <title>Bacillus sp. YLB-04 draft genome sequence.</title>
        <authorList>
            <person name="Yu L."/>
            <person name="Tang X."/>
        </authorList>
    </citation>
    <scope>NUCLEOTIDE SEQUENCE [LARGE SCALE GENOMIC DNA]</scope>
    <source>
        <strain evidence="1 2">YLB-04</strain>
    </source>
</reference>
<comment type="caution">
    <text evidence="1">The sequence shown here is derived from an EMBL/GenBank/DDBJ whole genome shotgun (WGS) entry which is preliminary data.</text>
</comment>
<dbReference type="OrthoDB" id="2931006at2"/>